<dbReference type="Proteomes" id="UP001597079">
    <property type="component" value="Unassembled WGS sequence"/>
</dbReference>
<dbReference type="GO" id="GO:0016787">
    <property type="term" value="F:hydrolase activity"/>
    <property type="evidence" value="ECO:0007669"/>
    <property type="project" value="UniProtKB-KW"/>
</dbReference>
<keyword evidence="2" id="KW-0378">Hydrolase</keyword>
<dbReference type="InterPro" id="IPR021459">
    <property type="entry name" value="GH101-related"/>
</dbReference>
<name>A0ABW4JST0_9BACL</name>
<keyword evidence="3" id="KW-1185">Reference proteome</keyword>
<comment type="caution">
    <text evidence="2">The sequence shown here is derived from an EMBL/GenBank/DDBJ whole genome shotgun (WGS) entry which is preliminary data.</text>
</comment>
<dbReference type="RefSeq" id="WP_377945883.1">
    <property type="nucleotide sequence ID" value="NZ_JBHUCX010000099.1"/>
</dbReference>
<gene>
    <name evidence="2" type="ORF">ACFSB2_25095</name>
</gene>
<protein>
    <submittedName>
        <fullName evidence="2">Glycoside hydrolase</fullName>
    </submittedName>
</protein>
<reference evidence="3" key="1">
    <citation type="journal article" date="2019" name="Int. J. Syst. Evol. Microbiol.">
        <title>The Global Catalogue of Microorganisms (GCM) 10K type strain sequencing project: providing services to taxonomists for standard genome sequencing and annotation.</title>
        <authorList>
            <consortium name="The Broad Institute Genomics Platform"/>
            <consortium name="The Broad Institute Genome Sequencing Center for Infectious Disease"/>
            <person name="Wu L."/>
            <person name="Ma J."/>
        </authorList>
    </citation>
    <scope>NUCLEOTIDE SEQUENCE [LARGE SCALE GENOMIC DNA]</scope>
    <source>
        <strain evidence="3">CGMCC 1.12286</strain>
    </source>
</reference>
<proteinExistence type="predicted"/>
<organism evidence="2 3">
    <name type="scientific">Alicyclobacillus fodiniaquatilis</name>
    <dbReference type="NCBI Taxonomy" id="1661150"/>
    <lineage>
        <taxon>Bacteria</taxon>
        <taxon>Bacillati</taxon>
        <taxon>Bacillota</taxon>
        <taxon>Bacilli</taxon>
        <taxon>Bacillales</taxon>
        <taxon>Alicyclobacillaceae</taxon>
        <taxon>Alicyclobacillus</taxon>
    </lineage>
</organism>
<dbReference type="EMBL" id="JBHUCX010000099">
    <property type="protein sequence ID" value="MFD1677947.1"/>
    <property type="molecule type" value="Genomic_DNA"/>
</dbReference>
<keyword evidence="1" id="KW-0732">Signal</keyword>
<feature type="signal peptide" evidence="1">
    <location>
        <begin position="1"/>
        <end position="22"/>
    </location>
</feature>
<sequence length="808" mass="90978">MHKQRKRHVLITLTSASLLVCAGCSPMHVKSPKNAVVVTPAKTSQLNTSYATQITTQPDERSVQGKTINLQTSDLKLKIVPATMSFKMGAPGQALKTISQAQPAVEVRNLKAGHKSASWQMPSKGLTVLVQIVQKSIRVKIEATKQTSITWPVIGKNTKSKAMLLPLAEGRYVPTNDKECIQFLTQQESGSLNDTFSMPFWGIEDKHNTLTYRVDNPFNDNVNFANDNGQLGLGLTHDFNAMSLHQAYGVAIYLGADNLDEPAKIYRQTLQDHHQFVTLSDKIQKNPAVQKLLGAAFVYLWGSDQFAPADVKNWVAFAQKILQQSNADAPSPGKRIFQLLSKTDQTTIAAIASAGYADTYQKTTLTRSFGALLDGSNFYDQKSWQGVQLEQKTQNLLHKPTSSLNETERYQLNDLLLYDAFPGLFTPVNTWGDGVSTKMLSQFQSAGLSNLWLGLSDWEMGYKHPQFVKQAESMGYLVATYDSYTTLQDPEHPFDPTFDTSLFDESLYQNGAIVQADGSKVPGFQGEGYAAEPTVMMPYVKQRFQSIMNNVPFNSWFVDSDGDATLYDDYAKQHPATQKDEMNAIIQRLQWFGKQNEVVGTEEGNWFSVPSVDFAQGMLTPAFNWMDKDMKDKSSPYDWGSYWPPEDPTIFTKPVPIKPIYQHVFVDPKFNLPLYGMVYHDSIIVTDHWLTGSLKLKGDDQTRSLTEMLYDAPPLYHLNLDEWNQDKNAIERYYRVWSPVEKKAALLNMSSFDFLTTNRLVQRADYGNQLEVVANYSTEPYTYDDHKIPAGSVFIHWLDSGKTEMYTP</sequence>
<accession>A0ABW4JST0</accession>
<dbReference type="Pfam" id="PF11308">
    <property type="entry name" value="Glyco_hydro_129"/>
    <property type="match status" value="1"/>
</dbReference>
<evidence type="ECO:0000313" key="2">
    <source>
        <dbReference type="EMBL" id="MFD1677947.1"/>
    </source>
</evidence>
<evidence type="ECO:0000256" key="1">
    <source>
        <dbReference type="SAM" id="SignalP"/>
    </source>
</evidence>
<feature type="chain" id="PRO_5046519155" evidence="1">
    <location>
        <begin position="23"/>
        <end position="808"/>
    </location>
</feature>
<evidence type="ECO:0000313" key="3">
    <source>
        <dbReference type="Proteomes" id="UP001597079"/>
    </source>
</evidence>